<protein>
    <submittedName>
        <fullName evidence="2">Uncharacterized protein</fullName>
    </submittedName>
</protein>
<dbReference type="HOGENOM" id="CLU_2121921_0_0_1"/>
<sequence length="114" mass="11883">MGPSAPPAQKKRVTDPDPSPATRPVAHSRPPHLSRPSSALPKRRVGQKPEHVFASAGTPRAMFAATARPFSPSPTGTIVTFSNPGSLSPAPSLSIAGSLSPYLRGLDFRIASGY</sequence>
<dbReference type="InParanoid" id="Q0UEY1"/>
<dbReference type="GeneID" id="5976875"/>
<proteinExistence type="predicted"/>
<dbReference type="AlphaFoldDB" id="Q0UEY1"/>
<dbReference type="EMBL" id="CH445339">
    <property type="protein sequence ID" value="EAT82948.1"/>
    <property type="molecule type" value="Genomic_DNA"/>
</dbReference>
<gene>
    <name evidence="2" type="ORF">SNOG_09683</name>
</gene>
<dbReference type="RefSeq" id="XP_001799970.1">
    <property type="nucleotide sequence ID" value="XM_001799918.1"/>
</dbReference>
<accession>Q0UEY1</accession>
<organism evidence="2 3">
    <name type="scientific">Phaeosphaeria nodorum (strain SN15 / ATCC MYA-4574 / FGSC 10173)</name>
    <name type="common">Glume blotch fungus</name>
    <name type="synonym">Parastagonospora nodorum</name>
    <dbReference type="NCBI Taxonomy" id="321614"/>
    <lineage>
        <taxon>Eukaryota</taxon>
        <taxon>Fungi</taxon>
        <taxon>Dikarya</taxon>
        <taxon>Ascomycota</taxon>
        <taxon>Pezizomycotina</taxon>
        <taxon>Dothideomycetes</taxon>
        <taxon>Pleosporomycetidae</taxon>
        <taxon>Pleosporales</taxon>
        <taxon>Pleosporineae</taxon>
        <taxon>Phaeosphaeriaceae</taxon>
        <taxon>Parastagonospora</taxon>
    </lineage>
</organism>
<evidence type="ECO:0000256" key="1">
    <source>
        <dbReference type="SAM" id="MobiDB-lite"/>
    </source>
</evidence>
<evidence type="ECO:0000313" key="2">
    <source>
        <dbReference type="EMBL" id="EAT82948.1"/>
    </source>
</evidence>
<name>Q0UEY1_PHANO</name>
<evidence type="ECO:0000313" key="3">
    <source>
        <dbReference type="Proteomes" id="UP000001055"/>
    </source>
</evidence>
<feature type="region of interest" description="Disordered" evidence="1">
    <location>
        <begin position="1"/>
        <end position="57"/>
    </location>
</feature>
<dbReference type="Proteomes" id="UP000001055">
    <property type="component" value="Unassembled WGS sequence"/>
</dbReference>
<dbReference type="KEGG" id="pno:SNOG_09683"/>
<reference evidence="3" key="1">
    <citation type="journal article" date="2007" name="Plant Cell">
        <title>Dothideomycete-plant interactions illuminated by genome sequencing and EST analysis of the wheat pathogen Stagonospora nodorum.</title>
        <authorList>
            <person name="Hane J.K."/>
            <person name="Lowe R.G."/>
            <person name="Solomon P.S."/>
            <person name="Tan K.C."/>
            <person name="Schoch C.L."/>
            <person name="Spatafora J.W."/>
            <person name="Crous P.W."/>
            <person name="Kodira C."/>
            <person name="Birren B.W."/>
            <person name="Galagan J.E."/>
            <person name="Torriani S.F."/>
            <person name="McDonald B.A."/>
            <person name="Oliver R.P."/>
        </authorList>
    </citation>
    <scope>NUCLEOTIDE SEQUENCE [LARGE SCALE GENOMIC DNA]</scope>
    <source>
        <strain evidence="3">SN15 / ATCC MYA-4574 / FGSC 10173</strain>
    </source>
</reference>